<evidence type="ECO:0000256" key="1">
    <source>
        <dbReference type="SAM" id="Phobius"/>
    </source>
</evidence>
<evidence type="ECO:0000313" key="2">
    <source>
        <dbReference type="EMBL" id="KAK8888493.1"/>
    </source>
</evidence>
<dbReference type="EMBL" id="JAPFFF010000006">
    <property type="protein sequence ID" value="KAK8888493.1"/>
    <property type="molecule type" value="Genomic_DNA"/>
</dbReference>
<gene>
    <name evidence="2" type="ORF">M9Y10_039572</name>
</gene>
<keyword evidence="3" id="KW-1185">Reference proteome</keyword>
<keyword evidence="1" id="KW-0812">Transmembrane</keyword>
<organism evidence="2 3">
    <name type="scientific">Tritrichomonas musculus</name>
    <dbReference type="NCBI Taxonomy" id="1915356"/>
    <lineage>
        <taxon>Eukaryota</taxon>
        <taxon>Metamonada</taxon>
        <taxon>Parabasalia</taxon>
        <taxon>Tritrichomonadida</taxon>
        <taxon>Tritrichomonadidae</taxon>
        <taxon>Tritrichomonas</taxon>
    </lineage>
</organism>
<feature type="transmembrane region" description="Helical" evidence="1">
    <location>
        <begin position="399"/>
        <end position="422"/>
    </location>
</feature>
<evidence type="ECO:0008006" key="4">
    <source>
        <dbReference type="Google" id="ProtNLM"/>
    </source>
</evidence>
<proteinExistence type="predicted"/>
<keyword evidence="1" id="KW-0472">Membrane</keyword>
<dbReference type="Proteomes" id="UP001470230">
    <property type="component" value="Unassembled WGS sequence"/>
</dbReference>
<accession>A0ABR2KC82</accession>
<sequence>MLIHFFLSFVKSINHFDLIEPFRWSSPYLINNWELYGITNLRESLKLDQDQARNLSVICNPIPFNNSNFDIVFQLSIVSGSLYFVFSSEDCPVNFFRNMNKYYIFDGFAIKCSKSNTTNFEIDFNIFNQSNVGVLNSIKIGEFAENDEGGEQNSIKKNAISLRIQKKLNQLSISVYDSRSDQKKWKVVRTINEKIIDFGYFSFFGIPSTNNGDQILYSFKVDLPSEYQQNYSNSTINKNLKIFKSKLGLYYAKKKKLNYSSQISINDTLQDQNRNKIDIETTKTIFHILSEITERAKLGLNDTEFDTLLELSAIMKLSRSEKKISKRRAVLDEIGNYIDDIKTSLLQNLTNLTKTVSDEMNNIEETGFEMLKKFMPKLWEGNIVVNEVIKIKKESKKEFPLNLVLLIISLIETALFVIFFIYKRHKTKNFRKID</sequence>
<protein>
    <recommendedName>
        <fullName evidence="4">Legume-like lectin family protein</fullName>
    </recommendedName>
</protein>
<evidence type="ECO:0000313" key="3">
    <source>
        <dbReference type="Proteomes" id="UP001470230"/>
    </source>
</evidence>
<reference evidence="2 3" key="1">
    <citation type="submission" date="2024-04" db="EMBL/GenBank/DDBJ databases">
        <title>Tritrichomonas musculus Genome.</title>
        <authorList>
            <person name="Alves-Ferreira E."/>
            <person name="Grigg M."/>
            <person name="Lorenzi H."/>
            <person name="Galac M."/>
        </authorList>
    </citation>
    <scope>NUCLEOTIDE SEQUENCE [LARGE SCALE GENOMIC DNA]</scope>
    <source>
        <strain evidence="2 3">EAF2021</strain>
    </source>
</reference>
<name>A0ABR2KC82_9EUKA</name>
<keyword evidence="1" id="KW-1133">Transmembrane helix</keyword>
<comment type="caution">
    <text evidence="2">The sequence shown here is derived from an EMBL/GenBank/DDBJ whole genome shotgun (WGS) entry which is preliminary data.</text>
</comment>